<sequence length="306" mass="31806">MTWDPRAIPSQAGKTFVVTGGNAGIGYFIAEQLAGAGGRVVIAARNPGRASAAIASILSRYPRAEVSAVHLDLASLDSVRAAAAELSGLDRIDALIENAGAIMPSKSRQLTVDGNELMFGTNHLGHFLLTALLYPTLERTPGSRVVTMGSGATRLTGIRLDDLQSARAFSAWAAYGQSKHATQAFGFELDRRLRAAGSPVSALVAHPGGGQDGNTPARLGVMEPTRGQRILAKIMFFVGGGKHTAAWPAVRAATDPGAVGGQYWGPRGGLSGQPRVGRPAPASHDPALGAALWTESERLVGQTFPV</sequence>
<evidence type="ECO:0000313" key="2">
    <source>
        <dbReference type="EMBL" id="TXN28645.1"/>
    </source>
</evidence>
<dbReference type="RefSeq" id="WP_147784853.1">
    <property type="nucleotide sequence ID" value="NZ_VRMG01000012.1"/>
</dbReference>
<evidence type="ECO:0000256" key="1">
    <source>
        <dbReference type="ARBA" id="ARBA00023002"/>
    </source>
</evidence>
<reference evidence="2 3" key="1">
    <citation type="submission" date="2019-08" db="EMBL/GenBank/DDBJ databases">
        <title>Bacterial whole genome sequence for Glaciihabitans sp. CHu50b-6-2.</title>
        <authorList>
            <person name="Jin L."/>
        </authorList>
    </citation>
    <scope>NUCLEOTIDE SEQUENCE [LARGE SCALE GENOMIC DNA]</scope>
    <source>
        <strain evidence="2 3">CHu50b-6-2</strain>
    </source>
</reference>
<comment type="caution">
    <text evidence="2">The sequence shown here is derived from an EMBL/GenBank/DDBJ whole genome shotgun (WGS) entry which is preliminary data.</text>
</comment>
<keyword evidence="3" id="KW-1185">Reference proteome</keyword>
<dbReference type="PANTHER" id="PTHR43157:SF31">
    <property type="entry name" value="PHOSPHATIDYLINOSITOL-GLYCAN BIOSYNTHESIS CLASS F PROTEIN"/>
    <property type="match status" value="1"/>
</dbReference>
<dbReference type="EMBL" id="VRMG01000012">
    <property type="protein sequence ID" value="TXN28645.1"/>
    <property type="molecule type" value="Genomic_DNA"/>
</dbReference>
<dbReference type="GO" id="GO:0016491">
    <property type="term" value="F:oxidoreductase activity"/>
    <property type="evidence" value="ECO:0007669"/>
    <property type="project" value="UniProtKB-KW"/>
</dbReference>
<dbReference type="InterPro" id="IPR036291">
    <property type="entry name" value="NAD(P)-bd_dom_sf"/>
</dbReference>
<evidence type="ECO:0000313" key="3">
    <source>
        <dbReference type="Proteomes" id="UP000321379"/>
    </source>
</evidence>
<organism evidence="2 3">
    <name type="scientific">Lacisediminihabitans profunda</name>
    <dbReference type="NCBI Taxonomy" id="2594790"/>
    <lineage>
        <taxon>Bacteria</taxon>
        <taxon>Bacillati</taxon>
        <taxon>Actinomycetota</taxon>
        <taxon>Actinomycetes</taxon>
        <taxon>Micrococcales</taxon>
        <taxon>Microbacteriaceae</taxon>
        <taxon>Lacisediminihabitans</taxon>
    </lineage>
</organism>
<dbReference type="Proteomes" id="UP000321379">
    <property type="component" value="Unassembled WGS sequence"/>
</dbReference>
<protein>
    <submittedName>
        <fullName evidence="2">SDR family NAD(P)-dependent oxidoreductase</fullName>
    </submittedName>
</protein>
<dbReference type="Pfam" id="PF00106">
    <property type="entry name" value="adh_short"/>
    <property type="match status" value="1"/>
</dbReference>
<dbReference type="InterPro" id="IPR002347">
    <property type="entry name" value="SDR_fam"/>
</dbReference>
<accession>A0A5C8UMN4</accession>
<dbReference type="AlphaFoldDB" id="A0A5C8UMN4"/>
<keyword evidence="1" id="KW-0560">Oxidoreductase</keyword>
<proteinExistence type="predicted"/>
<dbReference type="NCBIfam" id="NF004846">
    <property type="entry name" value="PRK06197.1"/>
    <property type="match status" value="1"/>
</dbReference>
<name>A0A5C8UMN4_9MICO</name>
<gene>
    <name evidence="2" type="ORF">FVP33_16800</name>
</gene>
<dbReference type="PANTHER" id="PTHR43157">
    <property type="entry name" value="PHOSPHATIDYLINOSITOL-GLYCAN BIOSYNTHESIS CLASS F PROTEIN-RELATED"/>
    <property type="match status" value="1"/>
</dbReference>
<dbReference type="Gene3D" id="3.40.50.720">
    <property type="entry name" value="NAD(P)-binding Rossmann-like Domain"/>
    <property type="match status" value="1"/>
</dbReference>
<dbReference type="PRINTS" id="PR00081">
    <property type="entry name" value="GDHRDH"/>
</dbReference>
<dbReference type="SUPFAM" id="SSF51735">
    <property type="entry name" value="NAD(P)-binding Rossmann-fold domains"/>
    <property type="match status" value="1"/>
</dbReference>